<dbReference type="Gene3D" id="3.30.110.120">
    <property type="match status" value="1"/>
</dbReference>
<dbReference type="InterPro" id="IPR036046">
    <property type="entry name" value="Acylphosphatase-like_dom_sf"/>
</dbReference>
<keyword evidence="13" id="KW-1185">Reference proteome</keyword>
<feature type="active site" evidence="9">
    <location>
        <position position="44"/>
    </location>
</feature>
<evidence type="ECO:0000256" key="7">
    <source>
        <dbReference type="ARBA" id="ARBA00048220"/>
    </source>
</evidence>
<evidence type="ECO:0000256" key="1">
    <source>
        <dbReference type="ARBA" id="ARBA00004711"/>
    </source>
</evidence>
<dbReference type="PIRSF" id="PIRSF006256">
    <property type="entry name" value="CMPcnvr_hdrg_mat"/>
    <property type="match status" value="1"/>
</dbReference>
<dbReference type="NCBIfam" id="TIGR00143">
    <property type="entry name" value="hypF"/>
    <property type="match status" value="1"/>
</dbReference>
<dbReference type="InterPro" id="IPR041440">
    <property type="entry name" value="HypF_C"/>
</dbReference>
<evidence type="ECO:0000313" key="12">
    <source>
        <dbReference type="EMBL" id="MFD2465432.1"/>
    </source>
</evidence>
<dbReference type="InterPro" id="IPR001792">
    <property type="entry name" value="Acylphosphatase-like_dom"/>
</dbReference>
<organism evidence="12 13">
    <name type="scientific">Amycolatopsis samaneae</name>
    <dbReference type="NCBI Taxonomy" id="664691"/>
    <lineage>
        <taxon>Bacteria</taxon>
        <taxon>Bacillati</taxon>
        <taxon>Actinomycetota</taxon>
        <taxon>Actinomycetes</taxon>
        <taxon>Pseudonocardiales</taxon>
        <taxon>Pseudonocardiaceae</taxon>
        <taxon>Amycolatopsis</taxon>
    </lineage>
</organism>
<dbReference type="InterPro" id="IPR055128">
    <property type="entry name" value="HypF_C_2"/>
</dbReference>
<reference evidence="13" key="1">
    <citation type="journal article" date="2019" name="Int. J. Syst. Evol. Microbiol.">
        <title>The Global Catalogue of Microorganisms (GCM) 10K type strain sequencing project: providing services to taxonomists for standard genome sequencing and annotation.</title>
        <authorList>
            <consortium name="The Broad Institute Genomics Platform"/>
            <consortium name="The Broad Institute Genome Sequencing Center for Infectious Disease"/>
            <person name="Wu L."/>
            <person name="Ma J."/>
        </authorList>
    </citation>
    <scope>NUCLEOTIDE SEQUENCE [LARGE SCALE GENOMIC DNA]</scope>
    <source>
        <strain evidence="13">CGMCC 4.7643</strain>
    </source>
</reference>
<evidence type="ECO:0000256" key="3">
    <source>
        <dbReference type="ARBA" id="ARBA00022598"/>
    </source>
</evidence>
<dbReference type="GO" id="GO:0016874">
    <property type="term" value="F:ligase activity"/>
    <property type="evidence" value="ECO:0007669"/>
    <property type="project" value="UniProtKB-KW"/>
</dbReference>
<evidence type="ECO:0000313" key="13">
    <source>
        <dbReference type="Proteomes" id="UP001597419"/>
    </source>
</evidence>
<comment type="similarity">
    <text evidence="2 8">Belongs to the carbamoyltransferase HypF family.</text>
</comment>
<comment type="pathway">
    <text evidence="1">Protein modification; [NiFe] hydrogenase maturation.</text>
</comment>
<evidence type="ECO:0000256" key="5">
    <source>
        <dbReference type="ARBA" id="ARBA00022771"/>
    </source>
</evidence>
<dbReference type="PROSITE" id="PS00150">
    <property type="entry name" value="ACYLPHOSPHATASE_1"/>
    <property type="match status" value="1"/>
</dbReference>
<keyword evidence="6" id="KW-0862">Zinc</keyword>
<dbReference type="Gene3D" id="3.90.870.50">
    <property type="match status" value="1"/>
</dbReference>
<dbReference type="EC" id="6.2.-.-" evidence="8"/>
<dbReference type="Pfam" id="PF17788">
    <property type="entry name" value="HypF_C"/>
    <property type="match status" value="1"/>
</dbReference>
<feature type="active site" evidence="9">
    <location>
        <position position="26"/>
    </location>
</feature>
<dbReference type="Pfam" id="PF00708">
    <property type="entry name" value="Acylphosphatase"/>
    <property type="match status" value="1"/>
</dbReference>
<evidence type="ECO:0000256" key="4">
    <source>
        <dbReference type="ARBA" id="ARBA00022723"/>
    </source>
</evidence>
<feature type="domain" description="Acylphosphatase-like" evidence="10">
    <location>
        <begin position="11"/>
        <end position="99"/>
    </location>
</feature>
<protein>
    <recommendedName>
        <fullName evidence="8">Carbamoyltransferase</fullName>
        <ecNumber evidence="8">6.2.-.-</ecNumber>
    </recommendedName>
</protein>
<keyword evidence="4" id="KW-0479">Metal-binding</keyword>
<feature type="domain" description="YrdC-like" evidence="11">
    <location>
        <begin position="209"/>
        <end position="394"/>
    </location>
</feature>
<comment type="catalytic activity">
    <reaction evidence="7">
        <text>C-terminal L-cysteinyl-[HypE protein] + carbamoyl phosphate + ATP + H2O = C-terminal S-carboxamide-L-cysteinyl-[HypE protein] + AMP + phosphate + diphosphate + H(+)</text>
        <dbReference type="Rhea" id="RHEA:55636"/>
        <dbReference type="Rhea" id="RHEA-COMP:14247"/>
        <dbReference type="Rhea" id="RHEA-COMP:14392"/>
        <dbReference type="ChEBI" id="CHEBI:15377"/>
        <dbReference type="ChEBI" id="CHEBI:15378"/>
        <dbReference type="ChEBI" id="CHEBI:30616"/>
        <dbReference type="ChEBI" id="CHEBI:33019"/>
        <dbReference type="ChEBI" id="CHEBI:43474"/>
        <dbReference type="ChEBI" id="CHEBI:58228"/>
        <dbReference type="ChEBI" id="CHEBI:76913"/>
        <dbReference type="ChEBI" id="CHEBI:139126"/>
        <dbReference type="ChEBI" id="CHEBI:456215"/>
    </reaction>
</comment>
<dbReference type="EMBL" id="JBHUKU010000031">
    <property type="protein sequence ID" value="MFD2465432.1"/>
    <property type="molecule type" value="Genomic_DNA"/>
</dbReference>
<dbReference type="Gene3D" id="3.30.420.40">
    <property type="match status" value="1"/>
</dbReference>
<gene>
    <name evidence="12" type="primary">hypF</name>
    <name evidence="12" type="ORF">ACFSYJ_42910</name>
</gene>
<dbReference type="SUPFAM" id="SSF54975">
    <property type="entry name" value="Acylphosphatase/BLUF domain-like"/>
    <property type="match status" value="1"/>
</dbReference>
<evidence type="ECO:0000256" key="6">
    <source>
        <dbReference type="ARBA" id="ARBA00022833"/>
    </source>
</evidence>
<evidence type="ECO:0000256" key="2">
    <source>
        <dbReference type="ARBA" id="ARBA00008097"/>
    </source>
</evidence>
<evidence type="ECO:0000256" key="9">
    <source>
        <dbReference type="PROSITE-ProRule" id="PRU00520"/>
    </source>
</evidence>
<comment type="caution">
    <text evidence="12">The sequence shown here is derived from an EMBL/GenBank/DDBJ whole genome shotgun (WGS) entry which is preliminary data.</text>
</comment>
<dbReference type="Gene3D" id="3.30.420.360">
    <property type="match status" value="1"/>
</dbReference>
<comment type="catalytic activity">
    <reaction evidence="9">
        <text>an acyl phosphate + H2O = a carboxylate + phosphate + H(+)</text>
        <dbReference type="Rhea" id="RHEA:14965"/>
        <dbReference type="ChEBI" id="CHEBI:15377"/>
        <dbReference type="ChEBI" id="CHEBI:15378"/>
        <dbReference type="ChEBI" id="CHEBI:29067"/>
        <dbReference type="ChEBI" id="CHEBI:43474"/>
        <dbReference type="ChEBI" id="CHEBI:59918"/>
        <dbReference type="EC" id="3.6.1.7"/>
    </reaction>
</comment>
<sequence>MDTLVATGKLRARIEVRGTVQGVGFRPFVYRLAQRFGVDGDVCNAGGYVVIRAQAAEARLAGFVAGLAGSAPPQANVTGVNVVPLPGNVALLPGFRVVESMRGRAAPPEVPPDLATCAACVRELFDPADRRYRYPFLNCTGCGPRATIIESLPYDRPSTAMRAFPLCSECAAEYEDPADRRFHAEPIACPACGPRLSWFPGASATAHGEDALAEARHAIAGGGLVAVKGLGGYQLVCDAANEQAVDRLRAAKPRPSKPLAVMAGDLATARRLSLVDKEAERLLTSAAAPVVLLPLREDAPLAEGIAPGLRELGVFLPTSPVHHLLLADLARPLVVTSGNRAGGPIATHDAVAHLVLGPIVDGVLGHDRPIWSRYDDSVVRTRAGRTTMIRRARGYAPAPMPLPRTGPEPIVALGAQLKNTVTLARGGLAYPGPHGGDLENAEALAAFGQSVRDLCRLHDTEPDVCAHDLHPGYLSTQYARRWPAGKRIAVQHQHAHVAATAAEHGVTGPFVGVALDGLGLGDDGTFWGGEVLLASYTGYRRFGRFATAPLPGGAAAVRRPARMALGYLFGAERFDEDGDPLHAPGALLDRLGEHEVTVVRAMIDRNVNCPRASSAGRLFDAMAALLGLCDDNGYEGEAASRLEAAATGARSARALAWWLRRRDDVWVYDPVPTLRDALESIEDTQVGEVAARFHRTVAEVVVALAGKAAAALGTEVVCLGGGVFQNALLTDLVLDGLTSAGLHPLAGERVPMNDGGISYGQAAIACARSNER</sequence>
<dbReference type="Pfam" id="PF07503">
    <property type="entry name" value="zf-HYPF"/>
    <property type="match status" value="2"/>
</dbReference>
<keyword evidence="3 12" id="KW-0436">Ligase</keyword>
<dbReference type="InterPro" id="IPR006070">
    <property type="entry name" value="Sua5-like_dom"/>
</dbReference>
<evidence type="ECO:0000256" key="8">
    <source>
        <dbReference type="PIRNR" id="PIRNR006256"/>
    </source>
</evidence>
<dbReference type="InterPro" id="IPR011125">
    <property type="entry name" value="Znf_HypF"/>
</dbReference>
<accession>A0ABW5GWW9</accession>
<name>A0ABW5GWW9_9PSEU</name>
<dbReference type="Proteomes" id="UP001597419">
    <property type="component" value="Unassembled WGS sequence"/>
</dbReference>
<dbReference type="Pfam" id="PF01300">
    <property type="entry name" value="Sua5_yciO_yrdC"/>
    <property type="match status" value="1"/>
</dbReference>
<dbReference type="InterPro" id="IPR017945">
    <property type="entry name" value="DHBP_synth_RibB-like_a/b_dom"/>
</dbReference>
<evidence type="ECO:0000259" key="10">
    <source>
        <dbReference type="PROSITE" id="PS51160"/>
    </source>
</evidence>
<keyword evidence="5" id="KW-0863">Zinc-finger</keyword>
<dbReference type="SUPFAM" id="SSF55821">
    <property type="entry name" value="YrdC/RibB"/>
    <property type="match status" value="1"/>
</dbReference>
<dbReference type="InterPro" id="IPR004421">
    <property type="entry name" value="Carbamoyltransferase_HypF"/>
</dbReference>
<dbReference type="Pfam" id="PF22521">
    <property type="entry name" value="HypF_C_2"/>
    <property type="match status" value="1"/>
</dbReference>
<dbReference type="PANTHER" id="PTHR42959:SF1">
    <property type="entry name" value="CARBAMOYLTRANSFERASE HYPF"/>
    <property type="match status" value="1"/>
</dbReference>
<dbReference type="RefSeq" id="WP_345408179.1">
    <property type="nucleotide sequence ID" value="NZ_BAABHG010000026.1"/>
</dbReference>
<proteinExistence type="inferred from homology"/>
<dbReference type="InterPro" id="IPR051060">
    <property type="entry name" value="Carbamoyltrans_HypF-like"/>
</dbReference>
<evidence type="ECO:0000259" key="11">
    <source>
        <dbReference type="PROSITE" id="PS51163"/>
    </source>
</evidence>
<keyword evidence="9" id="KW-0378">Hydrolase</keyword>
<dbReference type="InterPro" id="IPR017968">
    <property type="entry name" value="Acylphosphatase_CS"/>
</dbReference>
<dbReference type="PANTHER" id="PTHR42959">
    <property type="entry name" value="CARBAMOYLTRANSFERASE"/>
    <property type="match status" value="1"/>
</dbReference>
<dbReference type="PROSITE" id="PS51163">
    <property type="entry name" value="YRDC"/>
    <property type="match status" value="1"/>
</dbReference>
<dbReference type="PROSITE" id="PS51160">
    <property type="entry name" value="ACYLPHOSPHATASE_3"/>
    <property type="match status" value="1"/>
</dbReference>